<protein>
    <submittedName>
        <fullName evidence="1">Uncharacterized protein</fullName>
    </submittedName>
</protein>
<name>B3SZU0_9ZZZZ</name>
<gene>
    <name evidence="1" type="ORF">ALOHA_HF400048F7ctg1g15</name>
</gene>
<dbReference type="InterPro" id="IPR045565">
    <property type="entry name" value="Phage_capsid_2"/>
</dbReference>
<reference evidence="1" key="1">
    <citation type="journal article" date="2008" name="ISME J.">
        <title>Genomic patterns of recombination, clonal divergence and environment in marine microbial populations.</title>
        <authorList>
            <person name="Konstantinidis K.T."/>
            <person name="Delong E.F."/>
        </authorList>
    </citation>
    <scope>NUCLEOTIDE SEQUENCE</scope>
</reference>
<proteinExistence type="predicted"/>
<organism evidence="1">
    <name type="scientific">uncultured marine microorganism HF4000_48F7</name>
    <dbReference type="NCBI Taxonomy" id="455500"/>
    <lineage>
        <taxon>unclassified sequences</taxon>
        <taxon>environmental samples</taxon>
    </lineage>
</organism>
<sequence>MVTLADYEVADLIDDQDKLRMIVDPTSSYAQAQAFAIGRSMDDVIITAATGDAKTGETGGTTTALPSGQKVAVNLSGSNEGLTIGKLREAKFILDNNSVDPSIPRVMVVGPKQIQDLLATTQITSSDFNTIKALVQGDVDTFMGFQFITSTRLAHNSGTDVRTCFAYAVDGITLAVAKDLTVRIDERPDKGYAVQVYACMSIGSTRMEEEKVVEISCDESP</sequence>
<dbReference type="EMBL" id="EU016559">
    <property type="protein sequence ID" value="ABZ05848.1"/>
    <property type="molecule type" value="Genomic_DNA"/>
</dbReference>
<evidence type="ECO:0000313" key="1">
    <source>
        <dbReference type="EMBL" id="ABZ05848.1"/>
    </source>
</evidence>
<dbReference type="AlphaFoldDB" id="B3SZU0"/>
<accession>B3SZU0</accession>
<dbReference type="Pfam" id="PF19821">
    <property type="entry name" value="Phage_capsid_2"/>
    <property type="match status" value="1"/>
</dbReference>